<dbReference type="Gene3D" id="3.30.710.10">
    <property type="entry name" value="Potassium Channel Kv1.1, Chain A"/>
    <property type="match status" value="2"/>
</dbReference>
<dbReference type="Pfam" id="PF22486">
    <property type="entry name" value="MATH_2"/>
    <property type="match status" value="1"/>
</dbReference>
<dbReference type="OrthoDB" id="2311693at2759"/>
<dbReference type="CDD" id="cd18186">
    <property type="entry name" value="BTB_POZ_ZBTB_KLHL-like"/>
    <property type="match status" value="2"/>
</dbReference>
<dbReference type="SMART" id="SM00225">
    <property type="entry name" value="BTB"/>
    <property type="match status" value="2"/>
</dbReference>
<name>A0A8X7BR84_9ARAC</name>
<evidence type="ECO:0000259" key="2">
    <source>
        <dbReference type="PROSITE" id="PS50144"/>
    </source>
</evidence>
<dbReference type="SUPFAM" id="SSF49599">
    <property type="entry name" value="TRAF domain-like"/>
    <property type="match status" value="1"/>
</dbReference>
<dbReference type="AlphaFoldDB" id="A0A8X7BR84"/>
<accession>A0A8X7BR84</accession>
<evidence type="ECO:0000259" key="1">
    <source>
        <dbReference type="PROSITE" id="PS50097"/>
    </source>
</evidence>
<organism evidence="3 4">
    <name type="scientific">Trichonephila inaurata madagascariensis</name>
    <dbReference type="NCBI Taxonomy" id="2747483"/>
    <lineage>
        <taxon>Eukaryota</taxon>
        <taxon>Metazoa</taxon>
        <taxon>Ecdysozoa</taxon>
        <taxon>Arthropoda</taxon>
        <taxon>Chelicerata</taxon>
        <taxon>Arachnida</taxon>
        <taxon>Araneae</taxon>
        <taxon>Araneomorphae</taxon>
        <taxon>Entelegynae</taxon>
        <taxon>Araneoidea</taxon>
        <taxon>Nephilidae</taxon>
        <taxon>Trichonephila</taxon>
        <taxon>Trichonephila inaurata</taxon>
    </lineage>
</organism>
<sequence length="540" mass="62645">MAESENFLIEWCIENFKACPLHKICTPRFYVGLLRETRWRLILYPKGYTVPKKTAFYLQRVQDDDGIDEIFVDFELAIRSQISQQISHSFKNIRFSVNDVSGYAEFLQYPPTARIVFICILRESDSENNNRSSKKDTELLSIQLHNIFFDDYFPDFLLVCEDREFDVHKAILAARCPKFWAYLESETHIGLPGMVDMSNIISADSLSLLLSYIYSGKLDSTANEIPSNLYTVAIRFEMADLCQIMKSFPYSCTVRTKFEAQRHHLTWQVDKKHFFKPLVRVIRAGTYSFRSLIISFSVRKNDRGRETITLEFELKGFKSNVCIDVTTIVRNTKKKHFIKISDIHLFTEGEKWALCSNAPISEILPKKFILDINVEIFDGKNSSTVENFISDKLLFWNFTQLPNDMMQLLQEESYSDFILETENEETFSVHRAILAYRCPMFYIMLTTNMGENMSGRAKIEWTSASIMESVVSYLYSGTLKELTFDDCVDVYEISDRFLLDGLREKCSSLLPLFEDKDITLIGHLAELFGDEYLSVTLKSA</sequence>
<keyword evidence="4" id="KW-1185">Reference proteome</keyword>
<proteinExistence type="predicted"/>
<reference evidence="3" key="1">
    <citation type="submission" date="2020-08" db="EMBL/GenBank/DDBJ databases">
        <title>Multicomponent nature underlies the extraordinary mechanical properties of spider dragline silk.</title>
        <authorList>
            <person name="Kono N."/>
            <person name="Nakamura H."/>
            <person name="Mori M."/>
            <person name="Yoshida Y."/>
            <person name="Ohtoshi R."/>
            <person name="Malay A.D."/>
            <person name="Moran D.A.P."/>
            <person name="Tomita M."/>
            <person name="Numata K."/>
            <person name="Arakawa K."/>
        </authorList>
    </citation>
    <scope>NUCLEOTIDE SEQUENCE</scope>
</reference>
<dbReference type="InterPro" id="IPR002083">
    <property type="entry name" value="MATH/TRAF_dom"/>
</dbReference>
<dbReference type="PROSITE" id="PS50144">
    <property type="entry name" value="MATH"/>
    <property type="match status" value="1"/>
</dbReference>
<feature type="domain" description="BTB" evidence="1">
    <location>
        <begin position="415"/>
        <end position="483"/>
    </location>
</feature>
<dbReference type="GO" id="GO:0030163">
    <property type="term" value="P:protein catabolic process"/>
    <property type="evidence" value="ECO:0007669"/>
    <property type="project" value="UniProtKB-ARBA"/>
</dbReference>
<dbReference type="InterPro" id="IPR011333">
    <property type="entry name" value="SKP1/BTB/POZ_sf"/>
</dbReference>
<evidence type="ECO:0000313" key="3">
    <source>
        <dbReference type="EMBL" id="GFY39259.1"/>
    </source>
</evidence>
<dbReference type="InterPro" id="IPR000210">
    <property type="entry name" value="BTB/POZ_dom"/>
</dbReference>
<dbReference type="PROSITE" id="PS50097">
    <property type="entry name" value="BTB"/>
    <property type="match status" value="2"/>
</dbReference>
<dbReference type="InterPro" id="IPR008974">
    <property type="entry name" value="TRAF-like"/>
</dbReference>
<comment type="caution">
    <text evidence="3">The sequence shown here is derived from an EMBL/GenBank/DDBJ whole genome shotgun (WGS) entry which is preliminary data.</text>
</comment>
<feature type="domain" description="MATH" evidence="2">
    <location>
        <begin position="6"/>
        <end position="144"/>
    </location>
</feature>
<dbReference type="PANTHER" id="PTHR24413">
    <property type="entry name" value="SPECKLE-TYPE POZ PROTEIN"/>
    <property type="match status" value="1"/>
</dbReference>
<dbReference type="CDD" id="cd00121">
    <property type="entry name" value="MATH"/>
    <property type="match status" value="1"/>
</dbReference>
<dbReference type="Gene3D" id="2.60.210.10">
    <property type="entry name" value="Apoptosis, Tumor Necrosis Factor Receptor Associated Protein 2, Chain A"/>
    <property type="match status" value="1"/>
</dbReference>
<feature type="domain" description="BTB" evidence="1">
    <location>
        <begin position="154"/>
        <end position="222"/>
    </location>
</feature>
<dbReference type="EMBL" id="BMAV01001301">
    <property type="protein sequence ID" value="GFY39259.1"/>
    <property type="molecule type" value="Genomic_DNA"/>
</dbReference>
<dbReference type="Proteomes" id="UP000886998">
    <property type="component" value="Unassembled WGS sequence"/>
</dbReference>
<gene>
    <name evidence="3" type="primary">rdx_16</name>
    <name evidence="3" type="ORF">TNIN_251191</name>
</gene>
<dbReference type="SUPFAM" id="SSF54695">
    <property type="entry name" value="POZ domain"/>
    <property type="match status" value="2"/>
</dbReference>
<evidence type="ECO:0000313" key="4">
    <source>
        <dbReference type="Proteomes" id="UP000886998"/>
    </source>
</evidence>
<dbReference type="Pfam" id="PF00651">
    <property type="entry name" value="BTB"/>
    <property type="match status" value="2"/>
</dbReference>
<protein>
    <submittedName>
        <fullName evidence="3">Protein roadkill</fullName>
    </submittedName>
</protein>